<comment type="caution">
    <text evidence="6">The sequence shown here is derived from an EMBL/GenBank/DDBJ whole genome shotgun (WGS) entry which is preliminary data.</text>
</comment>
<reference evidence="7" key="1">
    <citation type="journal article" date="2019" name="Int. J. Syst. Evol. Microbiol.">
        <title>The Global Catalogue of Microorganisms (GCM) 10K type strain sequencing project: providing services to taxonomists for standard genome sequencing and annotation.</title>
        <authorList>
            <consortium name="The Broad Institute Genomics Platform"/>
            <consortium name="The Broad Institute Genome Sequencing Center for Infectious Disease"/>
            <person name="Wu L."/>
            <person name="Ma J."/>
        </authorList>
    </citation>
    <scope>NUCLEOTIDE SEQUENCE [LARGE SCALE GENOMIC DNA]</scope>
    <source>
        <strain evidence="7">CGMCC 4.7426</strain>
    </source>
</reference>
<evidence type="ECO:0000256" key="4">
    <source>
        <dbReference type="ARBA" id="ARBA00023136"/>
    </source>
</evidence>
<keyword evidence="7" id="KW-1185">Reference proteome</keyword>
<evidence type="ECO:0000256" key="5">
    <source>
        <dbReference type="SAM" id="Phobius"/>
    </source>
</evidence>
<evidence type="ECO:0000256" key="3">
    <source>
        <dbReference type="ARBA" id="ARBA00022989"/>
    </source>
</evidence>
<evidence type="ECO:0000313" key="7">
    <source>
        <dbReference type="Proteomes" id="UP001595989"/>
    </source>
</evidence>
<dbReference type="NCBIfam" id="TIGR01592">
    <property type="entry name" value="holin_SPP1"/>
    <property type="match status" value="1"/>
</dbReference>
<evidence type="ECO:0000313" key="6">
    <source>
        <dbReference type="EMBL" id="MFC4556893.1"/>
    </source>
</evidence>
<organism evidence="6 7">
    <name type="scientific">Virgibacillus kekensis</name>
    <dbReference type="NCBI Taxonomy" id="202261"/>
    <lineage>
        <taxon>Bacteria</taxon>
        <taxon>Bacillati</taxon>
        <taxon>Bacillota</taxon>
        <taxon>Bacilli</taxon>
        <taxon>Bacillales</taxon>
        <taxon>Bacillaceae</taxon>
        <taxon>Virgibacillus</taxon>
    </lineage>
</organism>
<dbReference type="Proteomes" id="UP001595989">
    <property type="component" value="Unassembled WGS sequence"/>
</dbReference>
<gene>
    <name evidence="6" type="ORF">ACFO3D_01565</name>
</gene>
<dbReference type="RefSeq" id="WP_390292831.1">
    <property type="nucleotide sequence ID" value="NZ_JBHSFU010000003.1"/>
</dbReference>
<comment type="subcellular location">
    <subcellularLocation>
        <location evidence="1">Membrane</location>
    </subcellularLocation>
</comment>
<keyword evidence="2 5" id="KW-0812">Transmembrane</keyword>
<feature type="transmembrane region" description="Helical" evidence="5">
    <location>
        <begin position="6"/>
        <end position="25"/>
    </location>
</feature>
<dbReference type="EMBL" id="JBHSFU010000003">
    <property type="protein sequence ID" value="MFC4556893.1"/>
    <property type="molecule type" value="Genomic_DNA"/>
</dbReference>
<proteinExistence type="predicted"/>
<accession>A0ABV9DF00</accession>
<protein>
    <submittedName>
        <fullName evidence="6">Phage holin</fullName>
    </submittedName>
</protein>
<dbReference type="InterPro" id="IPR006479">
    <property type="entry name" value="Holin"/>
</dbReference>
<name>A0ABV9DF00_9BACI</name>
<sequence length="90" mass="10250">MDKGTIIRTGALLLALVNQFLVMFGKSPLPISSEMLEESISYLFTFTTSIVAWYKNNYITRSGRRQRETLLEVKLSQKEGESVNETKTDN</sequence>
<evidence type="ECO:0000256" key="1">
    <source>
        <dbReference type="ARBA" id="ARBA00004370"/>
    </source>
</evidence>
<evidence type="ECO:0000256" key="2">
    <source>
        <dbReference type="ARBA" id="ARBA00022692"/>
    </source>
</evidence>
<keyword evidence="3 5" id="KW-1133">Transmembrane helix</keyword>
<keyword evidence="4 5" id="KW-0472">Membrane</keyword>
<dbReference type="Pfam" id="PF04688">
    <property type="entry name" value="Holin_SPP1"/>
    <property type="match status" value="1"/>
</dbReference>